<feature type="compositionally biased region" description="Acidic residues" evidence="1">
    <location>
        <begin position="267"/>
        <end position="278"/>
    </location>
</feature>
<comment type="caution">
    <text evidence="2">The sequence shown here is derived from an EMBL/GenBank/DDBJ whole genome shotgun (WGS) entry which is preliminary data.</text>
</comment>
<evidence type="ECO:0000256" key="1">
    <source>
        <dbReference type="SAM" id="MobiDB-lite"/>
    </source>
</evidence>
<sequence length="473" mass="52420">MPSPASSRSSSLQSVHSLCTAPCTSAYFPSRPSSVTLLGFASSESSPTITSGDYLASCKPSPEATPPPPYIAPMANLANEPTEEQPMSFVNGNRVHGLLPPVVFNCSINFLVFLSDKNKCNETSWVPLKPISDLSVLFNSRNNVTWEGFVKMIADECNKDYNYIGRMISDGTHSSPATMTWTAFILKNKKLPKNSLLTIFDNVSLVQWMSEINNSQQSKGGLMIRMDNPRDEVTRAHRENLLAKTMKRIDSRHKQPHKKDKPANACSDEELSSGPEFDDLDVHSNDIYTKYGVNADYDQIHPVFLDPTNANRYILLTSGNVDKWAKALSMRTPGVSLTSPPPTLKFLNRRQTRKGTGDRDPNPVPTGPILDFTRWLSQQSGGSNCSSPPSSVYGNTTSNLANYLEFIMIAPHKREGILNTLLHNDIDCYQMFKRLGVEELKSLGFNVGIITKLRSNVAQYKCYLAQLAQKNAA</sequence>
<dbReference type="Proteomes" id="UP000235392">
    <property type="component" value="Unassembled WGS sequence"/>
</dbReference>
<proteinExistence type="predicted"/>
<accession>A0A2N5UUA6</accession>
<dbReference type="EMBL" id="PGCI01000090">
    <property type="protein sequence ID" value="PLW41341.1"/>
    <property type="molecule type" value="Genomic_DNA"/>
</dbReference>
<gene>
    <name evidence="2" type="ORF">PCASD_08904</name>
</gene>
<name>A0A2N5UUA6_9BASI</name>
<feature type="region of interest" description="Disordered" evidence="1">
    <location>
        <begin position="247"/>
        <end position="278"/>
    </location>
</feature>
<reference evidence="2 3" key="1">
    <citation type="submission" date="2017-11" db="EMBL/GenBank/DDBJ databases">
        <title>De novo assembly and phasing of dikaryotic genomes from two isolates of Puccinia coronata f. sp. avenae, the causal agent of oat crown rust.</title>
        <authorList>
            <person name="Miller M.E."/>
            <person name="Zhang Y."/>
            <person name="Omidvar V."/>
            <person name="Sperschneider J."/>
            <person name="Schwessinger B."/>
            <person name="Raley C."/>
            <person name="Palmer J.M."/>
            <person name="Garnica D."/>
            <person name="Upadhyaya N."/>
            <person name="Rathjen J."/>
            <person name="Taylor J.M."/>
            <person name="Park R.F."/>
            <person name="Dodds P.N."/>
            <person name="Hirsch C.D."/>
            <person name="Kianian S.F."/>
            <person name="Figueroa M."/>
        </authorList>
    </citation>
    <scope>NUCLEOTIDE SEQUENCE [LARGE SCALE GENOMIC DNA]</scope>
    <source>
        <strain evidence="2">12SD80</strain>
    </source>
</reference>
<protein>
    <submittedName>
        <fullName evidence="2">Uncharacterized protein</fullName>
    </submittedName>
</protein>
<evidence type="ECO:0000313" key="3">
    <source>
        <dbReference type="Proteomes" id="UP000235392"/>
    </source>
</evidence>
<dbReference type="AlphaFoldDB" id="A0A2N5UUA6"/>
<organism evidence="2 3">
    <name type="scientific">Puccinia coronata f. sp. avenae</name>
    <dbReference type="NCBI Taxonomy" id="200324"/>
    <lineage>
        <taxon>Eukaryota</taxon>
        <taxon>Fungi</taxon>
        <taxon>Dikarya</taxon>
        <taxon>Basidiomycota</taxon>
        <taxon>Pucciniomycotina</taxon>
        <taxon>Pucciniomycetes</taxon>
        <taxon>Pucciniales</taxon>
        <taxon>Pucciniaceae</taxon>
        <taxon>Puccinia</taxon>
    </lineage>
</organism>
<evidence type="ECO:0000313" key="2">
    <source>
        <dbReference type="EMBL" id="PLW41341.1"/>
    </source>
</evidence>